<feature type="domain" description="MADS-box" evidence="7">
    <location>
        <begin position="1"/>
        <end position="61"/>
    </location>
</feature>
<dbReference type="Gene3D" id="3.40.1810.10">
    <property type="entry name" value="Transcription factor, MADS-box"/>
    <property type="match status" value="1"/>
</dbReference>
<dbReference type="PROSITE" id="PS00350">
    <property type="entry name" value="MADS_BOX_1"/>
    <property type="match status" value="1"/>
</dbReference>
<reference evidence="9 10" key="1">
    <citation type="journal article" date="2021" name="Nat. Commun.">
        <title>Incipient diploidization of the medicinal plant Perilla within 10,000 years.</title>
        <authorList>
            <person name="Zhang Y."/>
            <person name="Shen Q."/>
            <person name="Leng L."/>
            <person name="Zhang D."/>
            <person name="Chen S."/>
            <person name="Shi Y."/>
            <person name="Ning Z."/>
            <person name="Chen S."/>
        </authorList>
    </citation>
    <scope>NUCLEOTIDE SEQUENCE [LARGE SCALE GENOMIC DNA]</scope>
    <source>
        <strain evidence="10">cv. PC099</strain>
    </source>
</reference>
<proteinExistence type="predicted"/>
<dbReference type="EMBL" id="SDAM02000068">
    <property type="protein sequence ID" value="KAH6832487.1"/>
    <property type="molecule type" value="Genomic_DNA"/>
</dbReference>
<comment type="caution">
    <text evidence="9">The sequence shown here is derived from an EMBL/GenBank/DDBJ whole genome shotgun (WGS) entry which is preliminary data.</text>
</comment>
<evidence type="ECO:0000256" key="5">
    <source>
        <dbReference type="ARBA" id="ARBA00023242"/>
    </source>
</evidence>
<evidence type="ECO:0000259" key="7">
    <source>
        <dbReference type="PROSITE" id="PS50066"/>
    </source>
</evidence>
<dbReference type="GO" id="GO:0005634">
    <property type="term" value="C:nucleus"/>
    <property type="evidence" value="ECO:0007669"/>
    <property type="project" value="UniProtKB-SubCell"/>
</dbReference>
<dbReference type="SUPFAM" id="SSF55455">
    <property type="entry name" value="SRF-like"/>
    <property type="match status" value="1"/>
</dbReference>
<sequence length="249" mass="28160">MGRGKIEIKKIENVNSRQVTFSKRRGGLLKKAKELAVLCDAQVAVIIFSGTGKLYEFASSCMEHILARYNQNRGSQLGAVDQAENQHEPAATIEIDSLKNEIEKLHLMHRRMMGKELEELTYNDLHNLEQQLTEGILSVKDRKEKLLLEQMERSKQQEMKIVQQNEALLEKIEELREHARLNSNENRLINIVSKDCCRSSSNSMHECRSGKEGASDTSLRLGISPATVVSEARKMPKLENGSKSAMLVD</sequence>
<organism evidence="9 10">
    <name type="scientific">Perilla frutescens var. hirtella</name>
    <name type="common">Perilla citriodora</name>
    <name type="synonym">Perilla setoyensis</name>
    <dbReference type="NCBI Taxonomy" id="608512"/>
    <lineage>
        <taxon>Eukaryota</taxon>
        <taxon>Viridiplantae</taxon>
        <taxon>Streptophyta</taxon>
        <taxon>Embryophyta</taxon>
        <taxon>Tracheophyta</taxon>
        <taxon>Spermatophyta</taxon>
        <taxon>Magnoliopsida</taxon>
        <taxon>eudicotyledons</taxon>
        <taxon>Gunneridae</taxon>
        <taxon>Pentapetalae</taxon>
        <taxon>asterids</taxon>
        <taxon>lamiids</taxon>
        <taxon>Lamiales</taxon>
        <taxon>Lamiaceae</taxon>
        <taxon>Nepetoideae</taxon>
        <taxon>Elsholtzieae</taxon>
        <taxon>Perilla</taxon>
    </lineage>
</organism>
<dbReference type="AlphaFoldDB" id="A0AAD4JEX8"/>
<feature type="coiled-coil region" evidence="6">
    <location>
        <begin position="158"/>
        <end position="185"/>
    </location>
</feature>
<keyword evidence="2" id="KW-0805">Transcription regulation</keyword>
<dbReference type="InterPro" id="IPR036879">
    <property type="entry name" value="TF_MADSbox_sf"/>
</dbReference>
<dbReference type="PROSITE" id="PS50066">
    <property type="entry name" value="MADS_BOX_2"/>
    <property type="match status" value="1"/>
</dbReference>
<keyword evidence="3" id="KW-0238">DNA-binding</keyword>
<name>A0AAD4JEX8_PERFH</name>
<keyword evidence="5" id="KW-0539">Nucleus</keyword>
<evidence type="ECO:0000256" key="4">
    <source>
        <dbReference type="ARBA" id="ARBA00023163"/>
    </source>
</evidence>
<dbReference type="InterPro" id="IPR050142">
    <property type="entry name" value="MADS-box/MEF2_TF"/>
</dbReference>
<dbReference type="PROSITE" id="PS51297">
    <property type="entry name" value="K_BOX"/>
    <property type="match status" value="1"/>
</dbReference>
<evidence type="ECO:0000256" key="6">
    <source>
        <dbReference type="SAM" id="Coils"/>
    </source>
</evidence>
<dbReference type="InterPro" id="IPR002100">
    <property type="entry name" value="TF_MADSbox"/>
</dbReference>
<evidence type="ECO:0000256" key="3">
    <source>
        <dbReference type="ARBA" id="ARBA00023125"/>
    </source>
</evidence>
<accession>A0AAD4JEX8</accession>
<evidence type="ECO:0000259" key="8">
    <source>
        <dbReference type="PROSITE" id="PS51297"/>
    </source>
</evidence>
<evidence type="ECO:0000256" key="2">
    <source>
        <dbReference type="ARBA" id="ARBA00023015"/>
    </source>
</evidence>
<dbReference type="CDD" id="cd00265">
    <property type="entry name" value="MADS_MEF2_like"/>
    <property type="match status" value="1"/>
</dbReference>
<dbReference type="GO" id="GO:0003700">
    <property type="term" value="F:DNA-binding transcription factor activity"/>
    <property type="evidence" value="ECO:0007669"/>
    <property type="project" value="InterPro"/>
</dbReference>
<dbReference type="GO" id="GO:0046983">
    <property type="term" value="F:protein dimerization activity"/>
    <property type="evidence" value="ECO:0007669"/>
    <property type="project" value="InterPro"/>
</dbReference>
<protein>
    <submittedName>
        <fullName evidence="9">Uncharacterized protein</fullName>
    </submittedName>
</protein>
<comment type="subcellular location">
    <subcellularLocation>
        <location evidence="1">Nucleus</location>
    </subcellularLocation>
</comment>
<evidence type="ECO:0000313" key="10">
    <source>
        <dbReference type="Proteomes" id="UP001190926"/>
    </source>
</evidence>
<dbReference type="GO" id="GO:0000977">
    <property type="term" value="F:RNA polymerase II transcription regulatory region sequence-specific DNA binding"/>
    <property type="evidence" value="ECO:0007669"/>
    <property type="project" value="InterPro"/>
</dbReference>
<dbReference type="InterPro" id="IPR002487">
    <property type="entry name" value="TF_Kbox"/>
</dbReference>
<keyword evidence="10" id="KW-1185">Reference proteome</keyword>
<dbReference type="Pfam" id="PF00319">
    <property type="entry name" value="SRF-TF"/>
    <property type="match status" value="1"/>
</dbReference>
<dbReference type="PRINTS" id="PR00404">
    <property type="entry name" value="MADSDOMAIN"/>
</dbReference>
<dbReference type="InterPro" id="IPR033896">
    <property type="entry name" value="MEF2-like_N"/>
</dbReference>
<keyword evidence="6" id="KW-0175">Coiled coil</keyword>
<keyword evidence="4" id="KW-0804">Transcription</keyword>
<dbReference type="GO" id="GO:0045944">
    <property type="term" value="P:positive regulation of transcription by RNA polymerase II"/>
    <property type="evidence" value="ECO:0007669"/>
    <property type="project" value="InterPro"/>
</dbReference>
<dbReference type="SMART" id="SM00432">
    <property type="entry name" value="MADS"/>
    <property type="match status" value="1"/>
</dbReference>
<dbReference type="Pfam" id="PF01486">
    <property type="entry name" value="K-box"/>
    <property type="match status" value="1"/>
</dbReference>
<evidence type="ECO:0000256" key="1">
    <source>
        <dbReference type="ARBA" id="ARBA00004123"/>
    </source>
</evidence>
<gene>
    <name evidence="9" type="ORF">C2S53_006884</name>
</gene>
<evidence type="ECO:0000313" key="9">
    <source>
        <dbReference type="EMBL" id="KAH6832487.1"/>
    </source>
</evidence>
<dbReference type="PANTHER" id="PTHR48019">
    <property type="entry name" value="SERUM RESPONSE FACTOR HOMOLOG"/>
    <property type="match status" value="1"/>
</dbReference>
<dbReference type="Proteomes" id="UP001190926">
    <property type="component" value="Unassembled WGS sequence"/>
</dbReference>
<feature type="domain" description="K-box" evidence="8">
    <location>
        <begin position="88"/>
        <end position="178"/>
    </location>
</feature>